<feature type="transmembrane region" description="Helical" evidence="1">
    <location>
        <begin position="26"/>
        <end position="45"/>
    </location>
</feature>
<proteinExistence type="predicted"/>
<organism evidence="2">
    <name type="scientific">Eucalyptus grandis</name>
    <name type="common">Flooded gum</name>
    <dbReference type="NCBI Taxonomy" id="71139"/>
    <lineage>
        <taxon>Eukaryota</taxon>
        <taxon>Viridiplantae</taxon>
        <taxon>Streptophyta</taxon>
        <taxon>Embryophyta</taxon>
        <taxon>Tracheophyta</taxon>
        <taxon>Spermatophyta</taxon>
        <taxon>Magnoliopsida</taxon>
        <taxon>eudicotyledons</taxon>
        <taxon>Gunneridae</taxon>
        <taxon>Pentapetalae</taxon>
        <taxon>rosids</taxon>
        <taxon>malvids</taxon>
        <taxon>Myrtales</taxon>
        <taxon>Myrtaceae</taxon>
        <taxon>Myrtoideae</taxon>
        <taxon>Eucalypteae</taxon>
        <taxon>Eucalyptus</taxon>
    </lineage>
</organism>
<accession>A0A059BAW6</accession>
<dbReference type="AlphaFoldDB" id="A0A059BAW6"/>
<reference evidence="2" key="1">
    <citation type="submission" date="2013-07" db="EMBL/GenBank/DDBJ databases">
        <title>The genome of Eucalyptus grandis.</title>
        <authorList>
            <person name="Schmutz J."/>
            <person name="Hayes R."/>
            <person name="Myburg A."/>
            <person name="Tuskan G."/>
            <person name="Grattapaglia D."/>
            <person name="Rokhsar D.S."/>
        </authorList>
    </citation>
    <scope>NUCLEOTIDE SEQUENCE</scope>
    <source>
        <tissue evidence="2">Leaf extractions</tissue>
    </source>
</reference>
<name>A0A059BAW6_EUCGR</name>
<dbReference type="EMBL" id="KK198759">
    <property type="protein sequence ID" value="KCW63011.1"/>
    <property type="molecule type" value="Genomic_DNA"/>
</dbReference>
<dbReference type="InParanoid" id="A0A059BAW6"/>
<evidence type="ECO:0000313" key="2">
    <source>
        <dbReference type="EMBL" id="KCW63011.1"/>
    </source>
</evidence>
<keyword evidence="1" id="KW-0472">Membrane</keyword>
<protein>
    <submittedName>
        <fullName evidence="2">Uncharacterized protein</fullName>
    </submittedName>
</protein>
<feature type="transmembrane region" description="Helical" evidence="1">
    <location>
        <begin position="57"/>
        <end position="78"/>
    </location>
</feature>
<dbReference type="Gramene" id="KCW63011">
    <property type="protein sequence ID" value="KCW63011"/>
    <property type="gene ID" value="EUGRSUZ_G00609"/>
</dbReference>
<gene>
    <name evidence="2" type="ORF">EUGRSUZ_G00609</name>
</gene>
<keyword evidence="1" id="KW-0812">Transmembrane</keyword>
<sequence>MAVSLATVPFVHVVGADSPGVGKNAHAVFIILFIITIATGVSAVVSSKGSVLGTLPAVYNAMGMGIFLLSPIVVPLAVCLKHVLAHIEMKVHDMVTEQKHGEPSPRQVGSSGRIIPKLATKKRRWLLWFPQARKRQLMVLERRLEPKRW</sequence>
<evidence type="ECO:0000256" key="1">
    <source>
        <dbReference type="SAM" id="Phobius"/>
    </source>
</evidence>
<keyword evidence="1" id="KW-1133">Transmembrane helix</keyword>